<dbReference type="Pfam" id="PF07637">
    <property type="entry name" value="PSD5"/>
    <property type="match status" value="1"/>
</dbReference>
<evidence type="ECO:0000256" key="2">
    <source>
        <dbReference type="ARBA" id="ARBA00022723"/>
    </source>
</evidence>
<dbReference type="SUPFAM" id="SSF46626">
    <property type="entry name" value="Cytochrome c"/>
    <property type="match status" value="1"/>
</dbReference>
<evidence type="ECO:0000259" key="6">
    <source>
        <dbReference type="PROSITE" id="PS51007"/>
    </source>
</evidence>
<dbReference type="InterPro" id="IPR013042">
    <property type="entry name" value="DUF1592"/>
</dbReference>
<protein>
    <submittedName>
        <fullName evidence="7">Mono/diheme cytochrome c family protein</fullName>
    </submittedName>
</protein>
<dbReference type="GO" id="GO:0020037">
    <property type="term" value="F:heme binding"/>
    <property type="evidence" value="ECO:0007669"/>
    <property type="project" value="InterPro"/>
</dbReference>
<keyword evidence="2 4" id="KW-0479">Metal-binding</keyword>
<dbReference type="InterPro" id="IPR013036">
    <property type="entry name" value="DUF1587"/>
</dbReference>
<comment type="caution">
    <text evidence="7">The sequence shown here is derived from an EMBL/GenBank/DDBJ whole genome shotgun (WGS) entry which is preliminary data.</text>
</comment>
<dbReference type="Pfam" id="PF07624">
    <property type="entry name" value="PSD2"/>
    <property type="match status" value="1"/>
</dbReference>
<feature type="compositionally biased region" description="Low complexity" evidence="5">
    <location>
        <begin position="86"/>
        <end position="97"/>
    </location>
</feature>
<dbReference type="AlphaFoldDB" id="A0A7W9W772"/>
<dbReference type="InterPro" id="IPR036909">
    <property type="entry name" value="Cyt_c-like_dom_sf"/>
</dbReference>
<dbReference type="Proteomes" id="UP000520814">
    <property type="component" value="Unassembled WGS sequence"/>
</dbReference>
<proteinExistence type="predicted"/>
<feature type="region of interest" description="Disordered" evidence="5">
    <location>
        <begin position="78"/>
        <end position="97"/>
    </location>
</feature>
<dbReference type="PROSITE" id="PS51007">
    <property type="entry name" value="CYTC"/>
    <property type="match status" value="1"/>
</dbReference>
<name>A0A7W9W772_ARMRO</name>
<dbReference type="InterPro" id="IPR013039">
    <property type="entry name" value="DUF1588"/>
</dbReference>
<evidence type="ECO:0000313" key="8">
    <source>
        <dbReference type="Proteomes" id="UP000520814"/>
    </source>
</evidence>
<evidence type="ECO:0000256" key="4">
    <source>
        <dbReference type="PROSITE-ProRule" id="PRU00433"/>
    </source>
</evidence>
<keyword evidence="3 4" id="KW-0408">Iron</keyword>
<dbReference type="Pfam" id="PF13442">
    <property type="entry name" value="Cytochrome_CBB3"/>
    <property type="match status" value="1"/>
</dbReference>
<dbReference type="GO" id="GO:0046872">
    <property type="term" value="F:metal ion binding"/>
    <property type="evidence" value="ECO:0007669"/>
    <property type="project" value="UniProtKB-KW"/>
</dbReference>
<dbReference type="EMBL" id="JACHGW010000002">
    <property type="protein sequence ID" value="MBB6050327.1"/>
    <property type="molecule type" value="Genomic_DNA"/>
</dbReference>
<organism evidence="7 8">
    <name type="scientific">Armatimonas rosea</name>
    <dbReference type="NCBI Taxonomy" id="685828"/>
    <lineage>
        <taxon>Bacteria</taxon>
        <taxon>Bacillati</taxon>
        <taxon>Armatimonadota</taxon>
        <taxon>Armatimonadia</taxon>
        <taxon>Armatimonadales</taxon>
        <taxon>Armatimonadaceae</taxon>
        <taxon>Armatimonas</taxon>
    </lineage>
</organism>
<gene>
    <name evidence="7" type="ORF">HNQ39_002118</name>
</gene>
<evidence type="ECO:0000256" key="5">
    <source>
        <dbReference type="SAM" id="MobiDB-lite"/>
    </source>
</evidence>
<dbReference type="Pfam" id="PF07631">
    <property type="entry name" value="PSD4"/>
    <property type="match status" value="1"/>
</dbReference>
<dbReference type="InterPro" id="IPR009056">
    <property type="entry name" value="Cyt_c-like_dom"/>
</dbReference>
<feature type="domain" description="Cytochrome c" evidence="6">
    <location>
        <begin position="471"/>
        <end position="587"/>
    </location>
</feature>
<dbReference type="Pfam" id="PF07626">
    <property type="entry name" value="PSD3"/>
    <property type="match status" value="1"/>
</dbReference>
<sequence length="612" mass="67465">MKRMFMGTLVSPVLLGLAAASQPPAELVARHEKEATPLLKQYCVSCHSGAQPSGGVSLDPADVAGIHKNADNWRKGLARLKDRSMPPRGSSRPSEPQRQALIADLTAVLDAAPVKATPGHTVLRRLSRLEYNNTVRDLFGVTTKPADSFPADGGGGGGFDNNADTLFLPPVLLERYLVAAQEVIDAAPAERLFPVKPSAKLPARAAAKLLIERQASRAFRRPVQPEETARLLRLYDSKTSYEDGVKAALKAVLISPSFLFRVEEAPVNTGNIALTDYELISRLSYFLWSSMPDDTLFALAREKKLRQPGVLTAQVRRMLLDPKARSFYDSFVSQWLHTRDLMTGIAAPDRGRFPQFDTALRDAMYQEPVLFFESLCRDNAPLTQLLSADYTFVNDKLAAHYGMEPVSGGGFKRVPVDTARRGGILTMAATLTVSSYPQRTSPVLRGKWILSEVLGTPPPPPPPVTKTLPPSDKKEGGLTFKQRLEKHREEPACAGCHARIDPMGFGLENYDPIGRWRDKIADDPVDASAKLLTGEEYHNPAEFKALVVKQQEQFLRNLVEKTLAYALGRGLEPTDQPAVKKILATLKTEGYKSETLFREVVLSLPFQFKEGR</sequence>
<evidence type="ECO:0000313" key="7">
    <source>
        <dbReference type="EMBL" id="MBB6050327.1"/>
    </source>
</evidence>
<dbReference type="GO" id="GO:0009055">
    <property type="term" value="F:electron transfer activity"/>
    <property type="evidence" value="ECO:0007669"/>
    <property type="project" value="InterPro"/>
</dbReference>
<dbReference type="RefSeq" id="WP_184195080.1">
    <property type="nucleotide sequence ID" value="NZ_JACHGW010000002.1"/>
</dbReference>
<feature type="region of interest" description="Disordered" evidence="5">
    <location>
        <begin position="454"/>
        <end position="476"/>
    </location>
</feature>
<dbReference type="InterPro" id="IPR013043">
    <property type="entry name" value="DUF1595"/>
</dbReference>
<evidence type="ECO:0000256" key="3">
    <source>
        <dbReference type="ARBA" id="ARBA00023004"/>
    </source>
</evidence>
<dbReference type="InterPro" id="IPR011478">
    <property type="entry name" value="DUF1585"/>
</dbReference>
<keyword evidence="8" id="KW-1185">Reference proteome</keyword>
<dbReference type="Pfam" id="PF07627">
    <property type="entry name" value="PSCyt3"/>
    <property type="match status" value="1"/>
</dbReference>
<keyword evidence="1 4" id="KW-0349">Heme</keyword>
<reference evidence="7 8" key="1">
    <citation type="submission" date="2020-08" db="EMBL/GenBank/DDBJ databases">
        <title>Genomic Encyclopedia of Type Strains, Phase IV (KMG-IV): sequencing the most valuable type-strain genomes for metagenomic binning, comparative biology and taxonomic classification.</title>
        <authorList>
            <person name="Goeker M."/>
        </authorList>
    </citation>
    <scope>NUCLEOTIDE SEQUENCE [LARGE SCALE GENOMIC DNA]</scope>
    <source>
        <strain evidence="7 8">DSM 23562</strain>
    </source>
</reference>
<evidence type="ECO:0000256" key="1">
    <source>
        <dbReference type="ARBA" id="ARBA00022617"/>
    </source>
</evidence>
<accession>A0A7W9W772</accession>